<dbReference type="InterPro" id="IPR011856">
    <property type="entry name" value="tRNA_endonuc-like_dom_sf"/>
</dbReference>
<dbReference type="Pfam" id="PF08814">
    <property type="entry name" value="XisH"/>
    <property type="match status" value="1"/>
</dbReference>
<accession>A0A1L9QS67</accession>
<dbReference type="STRING" id="1925591.BI308_11585"/>
<dbReference type="SUPFAM" id="SSF52980">
    <property type="entry name" value="Restriction endonuclease-like"/>
    <property type="match status" value="1"/>
</dbReference>
<dbReference type="Proteomes" id="UP000183940">
    <property type="component" value="Unassembled WGS sequence"/>
</dbReference>
<proteinExistence type="predicted"/>
<dbReference type="EMBL" id="MLAW01000017">
    <property type="protein sequence ID" value="OJJ25427.1"/>
    <property type="molecule type" value="Genomic_DNA"/>
</dbReference>
<protein>
    <submittedName>
        <fullName evidence="1">Fatty-acid oxidation protein subunit alpha</fullName>
    </submittedName>
</protein>
<reference evidence="1" key="1">
    <citation type="submission" date="2016-10" db="EMBL/GenBank/DDBJ databases">
        <title>CRISPR-Cas defence system in Roseofilum reptotaenium: evidence of a bacteriophage-cyanobacterium arms race in the coral black band disease.</title>
        <authorList>
            <person name="Buerger P."/>
            <person name="Wood-Charlson E.M."/>
            <person name="Weynberg K.D."/>
            <person name="Willis B."/>
            <person name="Van Oppen M.J."/>
        </authorList>
    </citation>
    <scope>NUCLEOTIDE SEQUENCE [LARGE SCALE GENOMIC DNA]</scope>
    <source>
        <strain evidence="1">AO1-A</strain>
    </source>
</reference>
<comment type="caution">
    <text evidence="1">The sequence shown here is derived from an EMBL/GenBank/DDBJ whole genome shotgun (WGS) entry which is preliminary data.</text>
</comment>
<dbReference type="GO" id="GO:0003676">
    <property type="term" value="F:nucleic acid binding"/>
    <property type="evidence" value="ECO:0007669"/>
    <property type="project" value="InterPro"/>
</dbReference>
<evidence type="ECO:0000313" key="2">
    <source>
        <dbReference type="Proteomes" id="UP000183940"/>
    </source>
</evidence>
<dbReference type="InterPro" id="IPR014919">
    <property type="entry name" value="XisH"/>
</dbReference>
<dbReference type="Gene3D" id="3.40.1350.10">
    <property type="match status" value="1"/>
</dbReference>
<dbReference type="CDD" id="cd22366">
    <property type="entry name" value="XisH-like"/>
    <property type="match status" value="1"/>
</dbReference>
<dbReference type="InterPro" id="IPR011335">
    <property type="entry name" value="Restrct_endonuc-II-like"/>
</dbReference>
<name>A0A1L9QS67_9CYAN</name>
<evidence type="ECO:0000313" key="1">
    <source>
        <dbReference type="EMBL" id="OJJ25427.1"/>
    </source>
</evidence>
<organism evidence="1 2">
    <name type="scientific">Roseofilum reptotaenium AO1-A</name>
    <dbReference type="NCBI Taxonomy" id="1925591"/>
    <lineage>
        <taxon>Bacteria</taxon>
        <taxon>Bacillati</taxon>
        <taxon>Cyanobacteriota</taxon>
        <taxon>Cyanophyceae</taxon>
        <taxon>Desertifilales</taxon>
        <taxon>Desertifilaceae</taxon>
        <taxon>Roseofilum</taxon>
    </lineage>
</organism>
<keyword evidence="2" id="KW-1185">Reference proteome</keyword>
<gene>
    <name evidence="1" type="ORF">BI308_11585</name>
</gene>
<dbReference type="AlphaFoldDB" id="A0A1L9QS67"/>
<sequence>MAAKDYFHDTVKIALVKEEWDITHDPLYLDFDSARIQIDLAGEKLIAAERGLEKIAVEVKSFLAPSTIYEFHLAIGQCFSYRVALRKQEPERTLYLAIPLFTYQEFFCRPFAQTTLEEAQLEILVFDPNQQVIVQWKEQRKN</sequence>